<keyword evidence="2" id="KW-0547">Nucleotide-binding</keyword>
<comment type="similarity">
    <text evidence="1">Belongs to the DEAD box helicase family. DEAH subfamily. FANCM sub-subfamily.</text>
</comment>
<gene>
    <name evidence="9" type="primary">FANCM-L1</name>
    <name evidence="9" type="ORF">Hamer_G010792</name>
</gene>
<feature type="compositionally biased region" description="Basic and acidic residues" evidence="6">
    <location>
        <begin position="1675"/>
        <end position="1688"/>
    </location>
</feature>
<dbReference type="CDD" id="cd12091">
    <property type="entry name" value="FANCM_ID"/>
    <property type="match status" value="1"/>
</dbReference>
<sequence>MVYRKMDKTKNHKALFTCQGQNQVENDTKKHNLNKISKFVDVDLDIFDDEDDDILAQACDNSEKMNVTNIGGAEHTSMGHGSEAAKVLPYASVPQSTPLESLPGFDAEAGLGKTFIAAVVMYNFYRWYPRSKIVFMAPTKPLVTQQIEACYNIMGIPQSDTSQMTVLTNDLARGAAPATLIKCLVLDEAHRALGNHAYCQVVRGLRQHHHDFRILALSATPGSDLQAVQQVLTNLMISHIELRNEDSPDIQSYVHQRSINKVVVPLGELLTSLKTRFLTVARVYVNRLLDMKVLYTKDETTLTKFQILQAREAFRQCPPGNLSRQKYGIVEGLFALCMTLYHSYELLMQHGARSFYKFLKGTLNGDKGYSYARSELLRNQVFQQLMDELAEKFEPKISLSQPSKHSSPGTKIGSPHPSKANNVHFYEISHPKMAKLLSIVIDHHKKCADEEKSTRIMIFSQVVSDFRSGEFNTLVSTCVGEEGLDIGEVDLIICYDAPKSPIRLVQRMGRTGRKREGHIVVLVTRGKEEQMYNQSMTPVCMKLHMQMKAWKTQTGKGRKSSVGSGNSISAMLHNSSSSSNIKGKDHVNGSYLSQEELAWWKENLQVPLSDVKTIPRPSLMYLKKQELEEDSNSMSHIDLGTYQPWQTMAQTTHVIGHSPRTHHFVKLVEFINLQQLFDGDDDPYGLEMASFLDMAYIEDDSVKKPSLFSSVEKDLCIGTQHTLSQEKDDKDRKKRGRKKCLSSKENNAKKSIHSSLIATMFSQKSQSNIEKQKLIDCQDLDNFDIGNEVIIVEECEGETHEDKMTDVDNPVCNVRESTSKENFDLSGDVFEFVVFQPLKQQSPLHIHTPPVKEDFSKDDHDSEPASPSDILTEYKVWMEKRKGDIIKNLHKSSKRTLDSYTPNKSIKPLTKGNSKNFEFMTLIETNDSSDELPDLLGGQEKNTNKKNSTAEIIIEATSPVFGNKGTLIESIGKNNKTVIENEKSKGQNIPSPDIFDRTTASAKINISPVYNCTYRKPVRTNLTVCSSTPKDTAKCLFKVATPELTAIEHCSPLSRETEISYTPTKLLTAAHARRQQVIQKDSENSEPAASSSSTGVSYRSKVRTKLSKYIVSESSMSRDDMEASSPQKIASINVSTIKLKSKDSGTENCSVSNEITKSIAIESKKRFNDDPCLSLDDDLFIDIEENKSSKVELHAPSEPTEKNVKSHRSKYPSLLSVTQIIDLVNESSVVELENTEDETELKLPPHTLHDIVESKGMSSKSFISKLDINNKNSYCNNKDNPTEKKLENKTVRDLRKVDTLKDLTSHTNNTRAMLSQTMKEVNTSKELDFSLLDNIFSHEEDKPKGVEKQKSTAEDSIHFDLLGIDEFDLMSESLLGDIELNLQMEDLQGQQICRRMGKNVNSKEGLDKRSIDISSTGKTDNSLGTIPRHQKDLNLTNDKSTIRLSSIGTVFSPTQEDTQAWQRRKRYNVVESDSEVAVSDDSENYVTRRFAVSPIHKNSTMEGNKWISRKKKKKLEVQRNLEDDNDFQEDSIADYHKAEQNIEKPGKFKKKKNNFIEDEAELSKDGQDVSSDESEGHEDEYDNSFVDDCTQMTQDTAIDMKAVYLQSVVSPLKMALPNHHHHRPQLCDSDESYQDNVDGGDSFVVDNNFVEYDTEYMGDDMLAEDPIIAQAHHDVETKKTKESKAENKSKRKRIIINDSSSEDEIVIENKKTKTSTHQSNILGEISAKNKITGVVRPSDVPQIIQCKDYQKSQIPKEISSNKHELSKFSKLLENEKLLDSGSHVLSLSLNDSVSHYKTQLPVADCAAAKVAPLRTESFSNQMSTPHISEKSGSSLRLNNNRLKSAQVQLDFSLDDDPRDLSIQYSDLEKGDKEKQVEVSQAICHNSAQASGTKTVSVASTPASEAVSVKPYNINVGETHHHWPHPANNKPSNSSSLLIKQMAPVVLVDSSEINSGGNIVSKLRLNHGARTAIVQLEHSHYVVSMRMAVIRLLYSVFSSSQEKVKLVQRVQGMLDLYDQPVIIVEMDHVKPGEFSRLTKNRSKYLNTIICACAQVTQLKVLYSSGQEQTAILLSQLLEQEQTKGYNIPVLPERITQMEQMVNFYRSLPHISYTSALCLAQNFRTVADFVNSSAEVVQDKGRISIQRATAIKLYLSRGFRPDMLPPQ</sequence>
<keyword evidence="10" id="KW-1185">Reference proteome</keyword>
<accession>A0A8J5JTF7</accession>
<dbReference type="GO" id="GO:0009378">
    <property type="term" value="F:four-way junction helicase activity"/>
    <property type="evidence" value="ECO:0007669"/>
    <property type="project" value="TreeGrafter"/>
</dbReference>
<feature type="compositionally biased region" description="Basic and acidic residues" evidence="6">
    <location>
        <begin position="850"/>
        <end position="863"/>
    </location>
</feature>
<feature type="compositionally biased region" description="Basic residues" evidence="6">
    <location>
        <begin position="732"/>
        <end position="741"/>
    </location>
</feature>
<dbReference type="Gene3D" id="1.10.150.20">
    <property type="entry name" value="5' to 3' exonuclease, C-terminal subdomain"/>
    <property type="match status" value="1"/>
</dbReference>
<protein>
    <submittedName>
        <fullName evidence="9">Fanconi anemia group M protein-like 1</fullName>
    </submittedName>
</protein>
<feature type="domain" description="Helicase C-terminal" evidence="8">
    <location>
        <begin position="381"/>
        <end position="558"/>
    </location>
</feature>
<evidence type="ECO:0000313" key="9">
    <source>
        <dbReference type="EMBL" id="KAG7162131.1"/>
    </source>
</evidence>
<evidence type="ECO:0000256" key="5">
    <source>
        <dbReference type="ARBA" id="ARBA00022840"/>
    </source>
</evidence>
<evidence type="ECO:0000256" key="3">
    <source>
        <dbReference type="ARBA" id="ARBA00022801"/>
    </source>
</evidence>
<feature type="region of interest" description="Disordered" evidence="6">
    <location>
        <begin position="398"/>
        <end position="417"/>
    </location>
</feature>
<feature type="region of interest" description="Disordered" evidence="6">
    <location>
        <begin position="844"/>
        <end position="867"/>
    </location>
</feature>
<dbReference type="GO" id="GO:0016787">
    <property type="term" value="F:hydrolase activity"/>
    <property type="evidence" value="ECO:0007669"/>
    <property type="project" value="UniProtKB-KW"/>
</dbReference>
<evidence type="ECO:0000259" key="7">
    <source>
        <dbReference type="PROSITE" id="PS51192"/>
    </source>
</evidence>
<organism evidence="9 10">
    <name type="scientific">Homarus americanus</name>
    <name type="common">American lobster</name>
    <dbReference type="NCBI Taxonomy" id="6706"/>
    <lineage>
        <taxon>Eukaryota</taxon>
        <taxon>Metazoa</taxon>
        <taxon>Ecdysozoa</taxon>
        <taxon>Arthropoda</taxon>
        <taxon>Crustacea</taxon>
        <taxon>Multicrustacea</taxon>
        <taxon>Malacostraca</taxon>
        <taxon>Eumalacostraca</taxon>
        <taxon>Eucarida</taxon>
        <taxon>Decapoda</taxon>
        <taxon>Pleocyemata</taxon>
        <taxon>Astacidea</taxon>
        <taxon>Nephropoidea</taxon>
        <taxon>Nephropidae</taxon>
        <taxon>Homarus</taxon>
    </lineage>
</organism>
<dbReference type="PANTHER" id="PTHR14025:SF20">
    <property type="entry name" value="FANCONI ANEMIA GROUP M PROTEIN"/>
    <property type="match status" value="1"/>
</dbReference>
<dbReference type="InterPro" id="IPR014001">
    <property type="entry name" value="Helicase_ATP-bd"/>
</dbReference>
<dbReference type="SUPFAM" id="SSF52980">
    <property type="entry name" value="Restriction endonuclease-like"/>
    <property type="match status" value="1"/>
</dbReference>
<dbReference type="InterPro" id="IPR011335">
    <property type="entry name" value="Restrct_endonuc-II-like"/>
</dbReference>
<dbReference type="GO" id="GO:0005524">
    <property type="term" value="F:ATP binding"/>
    <property type="evidence" value="ECO:0007669"/>
    <property type="project" value="UniProtKB-KW"/>
</dbReference>
<dbReference type="SMART" id="SM00490">
    <property type="entry name" value="HELICc"/>
    <property type="match status" value="1"/>
</dbReference>
<dbReference type="SMART" id="SM00487">
    <property type="entry name" value="DEXDc"/>
    <property type="match status" value="1"/>
</dbReference>
<dbReference type="Pfam" id="PF04851">
    <property type="entry name" value="ResIII"/>
    <property type="match status" value="1"/>
</dbReference>
<dbReference type="InterPro" id="IPR039686">
    <property type="entry name" value="FANCM/Mph1-like_ID"/>
</dbReference>
<keyword evidence="3" id="KW-0378">Hydrolase</keyword>
<evidence type="ECO:0000313" key="10">
    <source>
        <dbReference type="Proteomes" id="UP000747542"/>
    </source>
</evidence>
<reference evidence="9" key="1">
    <citation type="journal article" date="2021" name="Sci. Adv.">
        <title>The American lobster genome reveals insights on longevity, neural, and immune adaptations.</title>
        <authorList>
            <person name="Polinski J.M."/>
            <person name="Zimin A.V."/>
            <person name="Clark K.F."/>
            <person name="Kohn A.B."/>
            <person name="Sadowski N."/>
            <person name="Timp W."/>
            <person name="Ptitsyn A."/>
            <person name="Khanna P."/>
            <person name="Romanova D.Y."/>
            <person name="Williams P."/>
            <person name="Greenwood S.J."/>
            <person name="Moroz L.L."/>
            <person name="Walt D.R."/>
            <person name="Bodnar A.G."/>
        </authorList>
    </citation>
    <scope>NUCLEOTIDE SEQUENCE</scope>
    <source>
        <strain evidence="9">GMGI-L3</strain>
    </source>
</reference>
<dbReference type="Gene3D" id="3.40.50.300">
    <property type="entry name" value="P-loop containing nucleotide triphosphate hydrolases"/>
    <property type="match status" value="3"/>
</dbReference>
<dbReference type="GO" id="GO:0000400">
    <property type="term" value="F:four-way junction DNA binding"/>
    <property type="evidence" value="ECO:0007669"/>
    <property type="project" value="TreeGrafter"/>
</dbReference>
<dbReference type="InterPro" id="IPR027417">
    <property type="entry name" value="P-loop_NTPase"/>
</dbReference>
<evidence type="ECO:0000256" key="1">
    <source>
        <dbReference type="ARBA" id="ARBA00009889"/>
    </source>
</evidence>
<evidence type="ECO:0000256" key="6">
    <source>
        <dbReference type="SAM" id="MobiDB-lite"/>
    </source>
</evidence>
<dbReference type="Pfam" id="PF16783">
    <property type="entry name" value="FANCM-MHF_bd"/>
    <property type="match status" value="1"/>
</dbReference>
<dbReference type="PROSITE" id="PS51194">
    <property type="entry name" value="HELICASE_CTER"/>
    <property type="match status" value="1"/>
</dbReference>
<evidence type="ECO:0000259" key="8">
    <source>
        <dbReference type="PROSITE" id="PS51194"/>
    </source>
</evidence>
<feature type="region of interest" description="Disordered" evidence="6">
    <location>
        <begin position="1558"/>
        <end position="1583"/>
    </location>
</feature>
<dbReference type="GO" id="GO:0045003">
    <property type="term" value="P:double-strand break repair via synthesis-dependent strand annealing"/>
    <property type="evidence" value="ECO:0007669"/>
    <property type="project" value="TreeGrafter"/>
</dbReference>
<feature type="region of interest" description="Disordered" evidence="6">
    <location>
        <begin position="1074"/>
        <end position="1097"/>
    </location>
</feature>
<feature type="domain" description="Helicase ATP-binding" evidence="7">
    <location>
        <begin position="107"/>
        <end position="239"/>
    </location>
</feature>
<evidence type="ECO:0000256" key="4">
    <source>
        <dbReference type="ARBA" id="ARBA00022806"/>
    </source>
</evidence>
<dbReference type="SUPFAM" id="SSF52540">
    <property type="entry name" value="P-loop containing nucleoside triphosphate hydrolases"/>
    <property type="match status" value="1"/>
</dbReference>
<dbReference type="PROSITE" id="PS51192">
    <property type="entry name" value="HELICASE_ATP_BIND_1"/>
    <property type="match status" value="1"/>
</dbReference>
<dbReference type="PANTHER" id="PTHR14025">
    <property type="entry name" value="FANCONI ANEMIA GROUP M FANCM FAMILY MEMBER"/>
    <property type="match status" value="1"/>
</dbReference>
<feature type="region of interest" description="Disordered" evidence="6">
    <location>
        <begin position="552"/>
        <end position="583"/>
    </location>
</feature>
<dbReference type="Gene3D" id="3.40.50.10130">
    <property type="match status" value="1"/>
</dbReference>
<feature type="compositionally biased region" description="Polar residues" evidence="6">
    <location>
        <begin position="398"/>
        <end position="409"/>
    </location>
</feature>
<keyword evidence="4" id="KW-0347">Helicase</keyword>
<feature type="compositionally biased region" description="Acidic residues" evidence="6">
    <location>
        <begin position="1570"/>
        <end position="1582"/>
    </location>
</feature>
<dbReference type="Pfam" id="PF00271">
    <property type="entry name" value="Helicase_C"/>
    <property type="match status" value="1"/>
</dbReference>
<feature type="region of interest" description="Disordered" evidence="6">
    <location>
        <begin position="723"/>
        <end position="747"/>
    </location>
</feature>
<dbReference type="EMBL" id="JAHLQT010028013">
    <property type="protein sequence ID" value="KAG7162131.1"/>
    <property type="molecule type" value="Genomic_DNA"/>
</dbReference>
<dbReference type="InterPro" id="IPR006935">
    <property type="entry name" value="Helicase/UvrB_N"/>
</dbReference>
<dbReference type="GO" id="GO:0043138">
    <property type="term" value="F:3'-5' DNA helicase activity"/>
    <property type="evidence" value="ECO:0007669"/>
    <property type="project" value="InterPro"/>
</dbReference>
<proteinExistence type="inferred from homology"/>
<dbReference type="Proteomes" id="UP000747542">
    <property type="component" value="Unassembled WGS sequence"/>
</dbReference>
<keyword evidence="5" id="KW-0067">ATP-binding</keyword>
<dbReference type="InterPro" id="IPR031879">
    <property type="entry name" value="FANCM-MHF-bd"/>
</dbReference>
<comment type="caution">
    <text evidence="9">The sequence shown here is derived from an EMBL/GenBank/DDBJ whole genome shotgun (WGS) entry which is preliminary data.</text>
</comment>
<dbReference type="Gene3D" id="1.20.1320.20">
    <property type="entry name" value="hef helicase domain"/>
    <property type="match status" value="1"/>
</dbReference>
<name>A0A8J5JTF7_HOMAM</name>
<dbReference type="InterPro" id="IPR001650">
    <property type="entry name" value="Helicase_C-like"/>
</dbReference>
<feature type="region of interest" description="Disordered" evidence="6">
    <location>
        <begin position="1675"/>
        <end position="1695"/>
    </location>
</feature>
<dbReference type="GO" id="GO:0036297">
    <property type="term" value="P:interstrand cross-link repair"/>
    <property type="evidence" value="ECO:0007669"/>
    <property type="project" value="TreeGrafter"/>
</dbReference>
<feature type="compositionally biased region" description="Polar residues" evidence="6">
    <location>
        <begin position="552"/>
        <end position="565"/>
    </location>
</feature>
<evidence type="ECO:0000256" key="2">
    <source>
        <dbReference type="ARBA" id="ARBA00022741"/>
    </source>
</evidence>
<feature type="compositionally biased region" description="Low complexity" evidence="6">
    <location>
        <begin position="1085"/>
        <end position="1097"/>
    </location>
</feature>
<feature type="compositionally biased region" description="Low complexity" evidence="6">
    <location>
        <begin position="566"/>
        <end position="580"/>
    </location>
</feature>